<dbReference type="Pfam" id="PF03083">
    <property type="entry name" value="MtN3_slv"/>
    <property type="match status" value="2"/>
</dbReference>
<feature type="transmembrane region" description="Helical" evidence="9">
    <location>
        <begin position="6"/>
        <end position="27"/>
    </location>
</feature>
<comment type="subcellular location">
    <subcellularLocation>
        <location evidence="9">Cell membrane</location>
        <topology evidence="9">Multi-pass membrane protein</topology>
    </subcellularLocation>
    <subcellularLocation>
        <location evidence="1">Endomembrane system</location>
        <topology evidence="1">Multi-pass membrane protein</topology>
    </subcellularLocation>
</comment>
<keyword evidence="5 9" id="KW-0812">Transmembrane</keyword>
<evidence type="ECO:0000256" key="6">
    <source>
        <dbReference type="ARBA" id="ARBA00022737"/>
    </source>
</evidence>
<evidence type="ECO:0000256" key="4">
    <source>
        <dbReference type="ARBA" id="ARBA00022597"/>
    </source>
</evidence>
<dbReference type="InterPro" id="IPR047664">
    <property type="entry name" value="SWEET"/>
</dbReference>
<gene>
    <name evidence="11" type="primary">LOC110011762</name>
</gene>
<dbReference type="Proteomes" id="UP000504604">
    <property type="component" value="Linkage group LG3"/>
</dbReference>
<dbReference type="GO" id="GO:0051119">
    <property type="term" value="F:sugar transmembrane transporter activity"/>
    <property type="evidence" value="ECO:0007669"/>
    <property type="project" value="InterPro"/>
</dbReference>
<keyword evidence="10" id="KW-1185">Reference proteome</keyword>
<feature type="transmembrane region" description="Helical" evidence="9">
    <location>
        <begin position="133"/>
        <end position="152"/>
    </location>
</feature>
<dbReference type="GO" id="GO:0012505">
    <property type="term" value="C:endomembrane system"/>
    <property type="evidence" value="ECO:0007669"/>
    <property type="project" value="UniProtKB-SubCell"/>
</dbReference>
<dbReference type="KEGG" id="sind:110011762"/>
<feature type="transmembrane region" description="Helical" evidence="9">
    <location>
        <begin position="192"/>
        <end position="213"/>
    </location>
</feature>
<evidence type="ECO:0000256" key="1">
    <source>
        <dbReference type="ARBA" id="ARBA00004127"/>
    </source>
</evidence>
<dbReference type="FunFam" id="1.20.1280.290:FF:000002">
    <property type="entry name" value="Bidirectional sugar transporter SWEET"/>
    <property type="match status" value="1"/>
</dbReference>
<keyword evidence="4 9" id="KW-0762">Sugar transport</keyword>
<proteinExistence type="inferred from homology"/>
<sequence length="265" mass="29232">MAAFSIHNPLVFTFGILGNLLTFLVFLAPGPTFYRIMKKKSTEEFQSVPYVVTLLSNMLWLYYAIILSNEIPLITVNSVGGFIEAIYISIYIAYAPKKPRMLTLTLLLVSFVGLGFIIIFTNFIVKGAQRVEFLGWICATLLATTYIAPLGITKKVIQTKSVEFMPISLSFAIVVSAAMWVCYGFLLKDLHIVVANTAGVIAGVVQIMLYMIYYKGKAHTADKLSITHLNPNADPTSDLEIVSAKEDNAVSSIEHKEGLSMDPSN</sequence>
<dbReference type="GO" id="GO:0051260">
    <property type="term" value="P:protein homooligomerization"/>
    <property type="evidence" value="ECO:0007669"/>
    <property type="project" value="UniProtKB-ARBA"/>
</dbReference>
<dbReference type="GeneID" id="110011762"/>
<evidence type="ECO:0000313" key="10">
    <source>
        <dbReference type="Proteomes" id="UP000504604"/>
    </source>
</evidence>
<dbReference type="InterPro" id="IPR004316">
    <property type="entry name" value="SWEET_rpt"/>
</dbReference>
<evidence type="ECO:0000256" key="9">
    <source>
        <dbReference type="RuleBase" id="RU910715"/>
    </source>
</evidence>
<evidence type="ECO:0000256" key="7">
    <source>
        <dbReference type="ARBA" id="ARBA00022989"/>
    </source>
</evidence>
<evidence type="ECO:0000256" key="2">
    <source>
        <dbReference type="ARBA" id="ARBA00007809"/>
    </source>
</evidence>
<protein>
    <recommendedName>
        <fullName evidence="9">Bidirectional sugar transporter SWEET</fullName>
    </recommendedName>
</protein>
<keyword evidence="7 9" id="KW-1133">Transmembrane helix</keyword>
<comment type="function">
    <text evidence="9">Mediates both low-affinity uptake and efflux of sugar across the membrane.</text>
</comment>
<dbReference type="GO" id="GO:0005886">
    <property type="term" value="C:plasma membrane"/>
    <property type="evidence" value="ECO:0007669"/>
    <property type="project" value="UniProtKB-SubCell"/>
</dbReference>
<dbReference type="RefSeq" id="XP_020548608.1">
    <property type="nucleotide sequence ID" value="XM_020692949.1"/>
</dbReference>
<feature type="transmembrane region" description="Helical" evidence="9">
    <location>
        <begin position="48"/>
        <end position="65"/>
    </location>
</feature>
<evidence type="ECO:0000313" key="11">
    <source>
        <dbReference type="RefSeq" id="XP_020548608.1"/>
    </source>
</evidence>
<dbReference type="PANTHER" id="PTHR10791">
    <property type="entry name" value="RAG1-ACTIVATING PROTEIN 1"/>
    <property type="match status" value="1"/>
</dbReference>
<name>A0A8M8UP16_SESIN</name>
<keyword evidence="8 9" id="KW-0472">Membrane</keyword>
<dbReference type="OrthoDB" id="409725at2759"/>
<evidence type="ECO:0000256" key="8">
    <source>
        <dbReference type="ARBA" id="ARBA00023136"/>
    </source>
</evidence>
<evidence type="ECO:0000256" key="5">
    <source>
        <dbReference type="ARBA" id="ARBA00022692"/>
    </source>
</evidence>
<comment type="similarity">
    <text evidence="2 9">Belongs to the SWEET sugar transporter family.</text>
</comment>
<dbReference type="Gene3D" id="1.20.1280.290">
    <property type="match status" value="2"/>
</dbReference>
<accession>A0A8M8UP16</accession>
<evidence type="ECO:0000256" key="3">
    <source>
        <dbReference type="ARBA" id="ARBA00022448"/>
    </source>
</evidence>
<dbReference type="FunFam" id="1.20.1280.290:FF:000001">
    <property type="entry name" value="Bidirectional sugar transporter SWEET"/>
    <property type="match status" value="1"/>
</dbReference>
<keyword evidence="3 9" id="KW-0813">Transport</keyword>
<dbReference type="PANTHER" id="PTHR10791:SF22">
    <property type="entry name" value="BIDIRECTIONAL SUGAR TRANSPORTER SWEET11"/>
    <property type="match status" value="1"/>
</dbReference>
<keyword evidence="6" id="KW-0677">Repeat</keyword>
<feature type="transmembrane region" description="Helical" evidence="9">
    <location>
        <begin position="164"/>
        <end position="186"/>
    </location>
</feature>
<feature type="transmembrane region" description="Helical" evidence="9">
    <location>
        <begin position="71"/>
        <end position="94"/>
    </location>
</feature>
<organism evidence="10 11">
    <name type="scientific">Sesamum indicum</name>
    <name type="common">Oriental sesame</name>
    <name type="synonym">Sesamum orientale</name>
    <dbReference type="NCBI Taxonomy" id="4182"/>
    <lineage>
        <taxon>Eukaryota</taxon>
        <taxon>Viridiplantae</taxon>
        <taxon>Streptophyta</taxon>
        <taxon>Embryophyta</taxon>
        <taxon>Tracheophyta</taxon>
        <taxon>Spermatophyta</taxon>
        <taxon>Magnoliopsida</taxon>
        <taxon>eudicotyledons</taxon>
        <taxon>Gunneridae</taxon>
        <taxon>Pentapetalae</taxon>
        <taxon>asterids</taxon>
        <taxon>lamiids</taxon>
        <taxon>Lamiales</taxon>
        <taxon>Pedaliaceae</taxon>
        <taxon>Sesamum</taxon>
    </lineage>
</organism>
<feature type="transmembrane region" description="Helical" evidence="9">
    <location>
        <begin position="101"/>
        <end position="121"/>
    </location>
</feature>
<reference evidence="11" key="1">
    <citation type="submission" date="2025-08" db="UniProtKB">
        <authorList>
            <consortium name="RefSeq"/>
        </authorList>
    </citation>
    <scope>IDENTIFICATION</scope>
</reference>
<dbReference type="AlphaFoldDB" id="A0A8M8UP16"/>